<reference evidence="1" key="1">
    <citation type="submission" date="2013-12" db="EMBL/GenBank/DDBJ databases">
        <authorList>
            <person name="Omoto C.K."/>
            <person name="Sibley D."/>
            <person name="Venepally P."/>
            <person name="Hadjithomas M."/>
            <person name="Karamycheva S."/>
            <person name="Brunk B."/>
            <person name="Roos D."/>
            <person name="Caler E."/>
            <person name="Lorenzi H."/>
        </authorList>
    </citation>
    <scope>NUCLEOTIDE SEQUENCE</scope>
</reference>
<accession>A0A023B916</accession>
<gene>
    <name evidence="1" type="ORF">GNI_054520</name>
</gene>
<name>A0A023B916_GRENI</name>
<sequence>MGHLCAYLTSAEKSEPAYYPRSSSAIAQEVVSLLESKIPPFVSNWFTSSFPSQWYASWENTPWETRPAIDADAAVPTSHVLYGALILVATIKAHTVEFYQRYSLPARCAIATRYKRFSPLVLRSR</sequence>
<dbReference type="Proteomes" id="UP000019763">
    <property type="component" value="Unassembled WGS sequence"/>
</dbReference>
<dbReference type="AlphaFoldDB" id="A0A023B916"/>
<keyword evidence="2" id="KW-1185">Reference proteome</keyword>
<evidence type="ECO:0000313" key="2">
    <source>
        <dbReference type="Proteomes" id="UP000019763"/>
    </source>
</evidence>
<dbReference type="EMBL" id="AFNH02000416">
    <property type="protein sequence ID" value="EZG70699.1"/>
    <property type="molecule type" value="Genomic_DNA"/>
</dbReference>
<protein>
    <submittedName>
        <fullName evidence="1">Uncharacterized protein</fullName>
    </submittedName>
</protein>
<dbReference type="VEuPathDB" id="CryptoDB:GNI_054520"/>
<dbReference type="GeneID" id="22912004"/>
<evidence type="ECO:0000313" key="1">
    <source>
        <dbReference type="EMBL" id="EZG70699.1"/>
    </source>
</evidence>
<proteinExistence type="predicted"/>
<dbReference type="RefSeq" id="XP_011129882.1">
    <property type="nucleotide sequence ID" value="XM_011131580.1"/>
</dbReference>
<organism evidence="1 2">
    <name type="scientific">Gregarina niphandrodes</name>
    <name type="common">Septate eugregarine</name>
    <dbReference type="NCBI Taxonomy" id="110365"/>
    <lineage>
        <taxon>Eukaryota</taxon>
        <taxon>Sar</taxon>
        <taxon>Alveolata</taxon>
        <taxon>Apicomplexa</taxon>
        <taxon>Conoidasida</taxon>
        <taxon>Gregarinasina</taxon>
        <taxon>Eugregarinorida</taxon>
        <taxon>Gregarinidae</taxon>
        <taxon>Gregarina</taxon>
    </lineage>
</organism>
<comment type="caution">
    <text evidence="1">The sequence shown here is derived from an EMBL/GenBank/DDBJ whole genome shotgun (WGS) entry which is preliminary data.</text>
</comment>